<feature type="domain" description="Antitoxin FitA-like ribbon-helix-helix" evidence="2">
    <location>
        <begin position="4"/>
        <end position="41"/>
    </location>
</feature>
<organism evidence="3 4">
    <name type="scientific">Luteolibacter arcticus</name>
    <dbReference type="NCBI Taxonomy" id="1581411"/>
    <lineage>
        <taxon>Bacteria</taxon>
        <taxon>Pseudomonadati</taxon>
        <taxon>Verrucomicrobiota</taxon>
        <taxon>Verrucomicrobiia</taxon>
        <taxon>Verrucomicrobiales</taxon>
        <taxon>Verrucomicrobiaceae</taxon>
        <taxon>Luteolibacter</taxon>
    </lineage>
</organism>
<dbReference type="Pfam" id="PF22513">
    <property type="entry name" value="FitA-like_RHH"/>
    <property type="match status" value="1"/>
</dbReference>
<protein>
    <recommendedName>
        <fullName evidence="2">Antitoxin FitA-like ribbon-helix-helix domain-containing protein</fullName>
    </recommendedName>
</protein>
<name>A0ABT3GQZ6_9BACT</name>
<dbReference type="InterPro" id="IPR013321">
    <property type="entry name" value="Arc_rbn_hlx_hlx"/>
</dbReference>
<evidence type="ECO:0000259" key="2">
    <source>
        <dbReference type="Pfam" id="PF22513"/>
    </source>
</evidence>
<dbReference type="SUPFAM" id="SSF47598">
    <property type="entry name" value="Ribbon-helix-helix"/>
    <property type="match status" value="1"/>
</dbReference>
<accession>A0ABT3GQZ6</accession>
<evidence type="ECO:0000313" key="3">
    <source>
        <dbReference type="EMBL" id="MCW1925945.1"/>
    </source>
</evidence>
<dbReference type="InterPro" id="IPR053853">
    <property type="entry name" value="FitA-like_RHH"/>
</dbReference>
<dbReference type="Proteomes" id="UP001320876">
    <property type="component" value="Unassembled WGS sequence"/>
</dbReference>
<keyword evidence="4" id="KW-1185">Reference proteome</keyword>
<dbReference type="EMBL" id="JAPDDT010000019">
    <property type="protein sequence ID" value="MCW1925945.1"/>
    <property type="molecule type" value="Genomic_DNA"/>
</dbReference>
<feature type="region of interest" description="Disordered" evidence="1">
    <location>
        <begin position="73"/>
        <end position="99"/>
    </location>
</feature>
<comment type="caution">
    <text evidence="3">The sequence shown here is derived from an EMBL/GenBank/DDBJ whole genome shotgun (WGS) entry which is preliminary data.</text>
</comment>
<dbReference type="RefSeq" id="WP_264490054.1">
    <property type="nucleotide sequence ID" value="NZ_JAPDDT010000019.1"/>
</dbReference>
<evidence type="ECO:0000313" key="4">
    <source>
        <dbReference type="Proteomes" id="UP001320876"/>
    </source>
</evidence>
<evidence type="ECO:0000256" key="1">
    <source>
        <dbReference type="SAM" id="MobiDB-lite"/>
    </source>
</evidence>
<dbReference type="Gene3D" id="1.10.1220.10">
    <property type="entry name" value="Met repressor-like"/>
    <property type="match status" value="1"/>
</dbReference>
<dbReference type="InterPro" id="IPR010985">
    <property type="entry name" value="Ribbon_hlx_hlx"/>
</dbReference>
<sequence>MSTTLTIHNLDKGVEEKLRIRAALHQRSMEAEAKEILTRSVAEDDPLVSTLTSAQERMRTAIESVRGIWTDRGTTSEWMQASRADDNDDAYSGHPQTGR</sequence>
<proteinExistence type="predicted"/>
<gene>
    <name evidence="3" type="ORF">OKA05_25525</name>
</gene>
<reference evidence="3 4" key="1">
    <citation type="submission" date="2022-10" db="EMBL/GenBank/DDBJ databases">
        <title>Luteolibacter arcticus strain CCTCC AB 2014275, whole genome shotgun sequencing project.</title>
        <authorList>
            <person name="Zhao G."/>
            <person name="Shen L."/>
        </authorList>
    </citation>
    <scope>NUCLEOTIDE SEQUENCE [LARGE SCALE GENOMIC DNA]</scope>
    <source>
        <strain evidence="3 4">CCTCC AB 2014275</strain>
    </source>
</reference>